<name>A0AAW4N060_9FIRM</name>
<evidence type="ECO:0000256" key="1">
    <source>
        <dbReference type="ARBA" id="ARBA00023239"/>
    </source>
</evidence>
<keyword evidence="2 3" id="KW-0119">Carbohydrate metabolism</keyword>
<dbReference type="PANTHER" id="PTHR10088">
    <property type="entry name" value="GLUCOKINASE REGULATORY PROTEIN"/>
    <property type="match status" value="1"/>
</dbReference>
<evidence type="ECO:0000313" key="8">
    <source>
        <dbReference type="Proteomes" id="UP001197492"/>
    </source>
</evidence>
<dbReference type="Proteomes" id="UP001197492">
    <property type="component" value="Unassembled WGS sequence"/>
</dbReference>
<dbReference type="GO" id="GO:0016803">
    <property type="term" value="F:ether hydrolase activity"/>
    <property type="evidence" value="ECO:0007669"/>
    <property type="project" value="TreeGrafter"/>
</dbReference>
<sequence>MNLNQLDTEQSNPDSLHIDEMSTIDILTTINNEDQKVALAVKEILPKISIAVDCIYYQMCKGGRLIYIGAGTSGRLGILDASECPPTYGVDPRLVQGLIAGGKEALTAAIEGAEDSQDLAVEDLKNIHLTDKDVVCGIAASGRTPYVIGGLEYARTLGCQTVSICCVHNGEISKYSHYPIEVITGPEVIAGSTRMKAGTAQKLVLNMISTSVMIKRGKVYKNLMVDVQPTNEKLKTRAINIVSQSLDCSKEESIKLLTKCHYNVKIAILSGLTGKDEKECEEALLKNNGSIPKTMR</sequence>
<dbReference type="Pfam" id="PF20741">
    <property type="entry name" value="GKRP-like_C"/>
    <property type="match status" value="1"/>
</dbReference>
<dbReference type="FunFam" id="3.40.50.10490:FF:000014">
    <property type="entry name" value="N-acetylmuramic acid 6-phosphate etherase"/>
    <property type="match status" value="1"/>
</dbReference>
<comment type="similarity">
    <text evidence="3">Belongs to the GCKR-like family. MurNAc-6-P etherase subfamily.</text>
</comment>
<comment type="function">
    <text evidence="3">Specifically catalyzes the cleavage of the D-lactyl ether substituent of MurNAc 6-phosphate, producing GlcNAc 6-phosphate and D-lactate.</text>
</comment>
<comment type="subunit">
    <text evidence="3">Homodimer.</text>
</comment>
<dbReference type="PROSITE" id="PS51464">
    <property type="entry name" value="SIS"/>
    <property type="match status" value="1"/>
</dbReference>
<evidence type="ECO:0000313" key="5">
    <source>
        <dbReference type="EMBL" id="MBV3382558.1"/>
    </source>
</evidence>
<reference evidence="5 8" key="1">
    <citation type="submission" date="2021-06" db="EMBL/GenBank/DDBJ databases">
        <title>Collection of gut derived symbiotic bacterial strains cultured from healthy donors.</title>
        <authorList>
            <person name="Lin H."/>
            <person name="Littmann E."/>
            <person name="Pamer E.G."/>
        </authorList>
    </citation>
    <scope>NUCLEOTIDE SEQUENCE</scope>
    <source>
        <strain evidence="6 8">MSK.21.70</strain>
        <strain evidence="5">MSK.21.82</strain>
    </source>
</reference>
<comment type="caution">
    <text evidence="5">The sequence shown here is derived from an EMBL/GenBank/DDBJ whole genome shotgun (WGS) entry which is preliminary data.</text>
</comment>
<evidence type="ECO:0000313" key="6">
    <source>
        <dbReference type="EMBL" id="MBV3392651.1"/>
    </source>
</evidence>
<comment type="miscellaneous">
    <text evidence="3">A lyase-type mechanism (elimination/hydration) is suggested for the cleavage of the lactyl ether bond of MurNAc 6-phosphate, with the formation of an alpha,beta-unsaturated aldehyde intermediate with (E)-stereochemistry, followed by the syn addition of water to give product.</text>
</comment>
<dbReference type="NCBIfam" id="NF003915">
    <property type="entry name" value="PRK05441.1"/>
    <property type="match status" value="1"/>
</dbReference>
<dbReference type="NCBIfam" id="TIGR00274">
    <property type="entry name" value="N-acetylmuramic acid 6-phosphate etherase"/>
    <property type="match status" value="1"/>
</dbReference>
<dbReference type="EMBL" id="JAHOEL010000024">
    <property type="protein sequence ID" value="MBV3392651.1"/>
    <property type="molecule type" value="Genomic_DNA"/>
</dbReference>
<dbReference type="InterPro" id="IPR001347">
    <property type="entry name" value="SIS_dom"/>
</dbReference>
<organism evidence="5 7">
    <name type="scientific">Catenibacterium mitsuokai</name>
    <dbReference type="NCBI Taxonomy" id="100886"/>
    <lineage>
        <taxon>Bacteria</taxon>
        <taxon>Bacillati</taxon>
        <taxon>Bacillota</taxon>
        <taxon>Erysipelotrichia</taxon>
        <taxon>Erysipelotrichales</taxon>
        <taxon>Coprobacillaceae</taxon>
        <taxon>Catenibacterium</taxon>
    </lineage>
</organism>
<dbReference type="GO" id="GO:0016835">
    <property type="term" value="F:carbon-oxygen lyase activity"/>
    <property type="evidence" value="ECO:0007669"/>
    <property type="project" value="UniProtKB-UniRule"/>
</dbReference>
<proteinExistence type="inferred from homology"/>
<comment type="catalytic activity">
    <reaction evidence="3">
        <text>N-acetyl-D-muramate 6-phosphate + H2O = N-acetyl-D-glucosamine 6-phosphate + (R)-lactate</text>
        <dbReference type="Rhea" id="RHEA:26410"/>
        <dbReference type="ChEBI" id="CHEBI:15377"/>
        <dbReference type="ChEBI" id="CHEBI:16004"/>
        <dbReference type="ChEBI" id="CHEBI:57513"/>
        <dbReference type="ChEBI" id="CHEBI:58722"/>
        <dbReference type="EC" id="4.2.1.126"/>
    </reaction>
</comment>
<dbReference type="GO" id="GO:0046348">
    <property type="term" value="P:amino sugar catabolic process"/>
    <property type="evidence" value="ECO:0007669"/>
    <property type="project" value="InterPro"/>
</dbReference>
<evidence type="ECO:0000256" key="2">
    <source>
        <dbReference type="ARBA" id="ARBA00023277"/>
    </source>
</evidence>
<dbReference type="PANTHER" id="PTHR10088:SF4">
    <property type="entry name" value="GLUCOKINASE REGULATORY PROTEIN"/>
    <property type="match status" value="1"/>
</dbReference>
<gene>
    <name evidence="3 5" type="primary">murQ</name>
    <name evidence="5" type="ORF">KSV97_04780</name>
    <name evidence="6" type="ORF">KSW06_05145</name>
</gene>
<dbReference type="NCBIfam" id="NF009222">
    <property type="entry name" value="PRK12570.1"/>
    <property type="match status" value="1"/>
</dbReference>
<dbReference type="GO" id="GO:0009254">
    <property type="term" value="P:peptidoglycan turnover"/>
    <property type="evidence" value="ECO:0007669"/>
    <property type="project" value="TreeGrafter"/>
</dbReference>
<dbReference type="AlphaFoldDB" id="A0AAW4N060"/>
<keyword evidence="8" id="KW-1185">Reference proteome</keyword>
<evidence type="ECO:0000259" key="4">
    <source>
        <dbReference type="PROSITE" id="PS51464"/>
    </source>
</evidence>
<dbReference type="RefSeq" id="WP_217747446.1">
    <property type="nucleotide sequence ID" value="NZ_JAHOEB010000024.1"/>
</dbReference>
<dbReference type="InterPro" id="IPR005488">
    <property type="entry name" value="Etherase_MurQ"/>
</dbReference>
<dbReference type="PROSITE" id="PS01272">
    <property type="entry name" value="GCKR"/>
    <property type="match status" value="1"/>
</dbReference>
<feature type="domain" description="SIS" evidence="4">
    <location>
        <begin position="51"/>
        <end position="218"/>
    </location>
</feature>
<evidence type="ECO:0000256" key="3">
    <source>
        <dbReference type="HAMAP-Rule" id="MF_00068"/>
    </source>
</evidence>
<dbReference type="InterPro" id="IPR040190">
    <property type="entry name" value="MURQ/GCKR"/>
</dbReference>
<dbReference type="InterPro" id="IPR005486">
    <property type="entry name" value="Glucokinase_regulatory_CS"/>
</dbReference>
<dbReference type="EMBL" id="JAHOEF010000022">
    <property type="protein sequence ID" value="MBV3382558.1"/>
    <property type="molecule type" value="Genomic_DNA"/>
</dbReference>
<dbReference type="HAMAP" id="MF_00068">
    <property type="entry name" value="MurQ"/>
    <property type="match status" value="1"/>
</dbReference>
<feature type="active site" description="Proton donor" evidence="3">
    <location>
        <position position="83"/>
    </location>
</feature>
<dbReference type="Pfam" id="PF22645">
    <property type="entry name" value="GKRP_SIS_N"/>
    <property type="match status" value="1"/>
</dbReference>
<accession>A0AAW4N060</accession>
<dbReference type="GO" id="GO:0097367">
    <property type="term" value="F:carbohydrate derivative binding"/>
    <property type="evidence" value="ECO:0007669"/>
    <property type="project" value="InterPro"/>
</dbReference>
<keyword evidence="1 3" id="KW-0456">Lyase</keyword>
<feature type="active site" evidence="3">
    <location>
        <position position="114"/>
    </location>
</feature>
<dbReference type="Proteomes" id="UP001196408">
    <property type="component" value="Unassembled WGS sequence"/>
</dbReference>
<dbReference type="EC" id="4.2.1.126" evidence="3"/>
<dbReference type="CDD" id="cd05007">
    <property type="entry name" value="SIS_Etherase"/>
    <property type="match status" value="1"/>
</dbReference>
<evidence type="ECO:0000313" key="7">
    <source>
        <dbReference type="Proteomes" id="UP001196408"/>
    </source>
</evidence>
<comment type="pathway">
    <text evidence="3">Amino-sugar metabolism; N-acetylmuramate degradation.</text>
</comment>
<protein>
    <recommendedName>
        <fullName evidence="3">N-acetylmuramic acid 6-phosphate etherase</fullName>
        <shortName evidence="3">MurNAc-6-P etherase</shortName>
        <ecNumber evidence="3">4.2.1.126</ecNumber>
    </recommendedName>
    <alternativeName>
        <fullName evidence="3">N-acetylmuramic acid 6-phosphate hydrolase</fullName>
    </alternativeName>
    <alternativeName>
        <fullName evidence="3">N-acetylmuramic acid 6-phosphate lyase</fullName>
    </alternativeName>
</protein>